<evidence type="ECO:0000256" key="4">
    <source>
        <dbReference type="PROSITE-ProRule" id="PRU00335"/>
    </source>
</evidence>
<sequence length="203" mass="22112">MKLNVCTPAKGRPREFDLDEALTAALRVFWSKGYEGASLTELTKAMGITRPSLYAAYGNKEELFRKALDLYEREKLAYTRGALDAPTAKGVAERFLYGAMAAQCSEYEPHGCLGVITSVACGAEAEAIREEVIARRQSSRQAIIDRFEKGKAEGDLPPETDPGALTSYLMAVLQGMAIQAGAGAKREDLEQVVETTLAMWPGR</sequence>
<dbReference type="PROSITE" id="PS50977">
    <property type="entry name" value="HTH_TETR_2"/>
    <property type="match status" value="1"/>
</dbReference>
<feature type="domain" description="HTH tetR-type" evidence="5">
    <location>
        <begin position="15"/>
        <end position="75"/>
    </location>
</feature>
<dbReference type="EMBL" id="JACIJI010000001">
    <property type="protein sequence ID" value="MBB5717203.1"/>
    <property type="molecule type" value="Genomic_DNA"/>
</dbReference>
<dbReference type="InterPro" id="IPR009057">
    <property type="entry name" value="Homeodomain-like_sf"/>
</dbReference>
<dbReference type="Gene3D" id="1.10.357.10">
    <property type="entry name" value="Tetracycline Repressor, domain 2"/>
    <property type="match status" value="1"/>
</dbReference>
<comment type="caution">
    <text evidence="6">The sequence shown here is derived from an EMBL/GenBank/DDBJ whole genome shotgun (WGS) entry which is preliminary data.</text>
</comment>
<keyword evidence="3" id="KW-0804">Transcription</keyword>
<proteinExistence type="predicted"/>
<name>A0A840YU91_9SPHN</name>
<accession>A0A840YU91</accession>
<dbReference type="Pfam" id="PF16925">
    <property type="entry name" value="TetR_C_13"/>
    <property type="match status" value="1"/>
</dbReference>
<evidence type="ECO:0000259" key="5">
    <source>
        <dbReference type="PROSITE" id="PS50977"/>
    </source>
</evidence>
<evidence type="ECO:0000313" key="7">
    <source>
        <dbReference type="Proteomes" id="UP000554342"/>
    </source>
</evidence>
<dbReference type="SUPFAM" id="SSF48498">
    <property type="entry name" value="Tetracyclin repressor-like, C-terminal domain"/>
    <property type="match status" value="1"/>
</dbReference>
<organism evidence="6 7">
    <name type="scientific">Stakelama sediminis</name>
    <dbReference type="NCBI Taxonomy" id="463200"/>
    <lineage>
        <taxon>Bacteria</taxon>
        <taxon>Pseudomonadati</taxon>
        <taxon>Pseudomonadota</taxon>
        <taxon>Alphaproteobacteria</taxon>
        <taxon>Sphingomonadales</taxon>
        <taxon>Sphingomonadaceae</taxon>
        <taxon>Stakelama</taxon>
    </lineage>
</organism>
<dbReference type="SUPFAM" id="SSF46689">
    <property type="entry name" value="Homeodomain-like"/>
    <property type="match status" value="1"/>
</dbReference>
<keyword evidence="1" id="KW-0805">Transcription regulation</keyword>
<dbReference type="InterPro" id="IPR001647">
    <property type="entry name" value="HTH_TetR"/>
</dbReference>
<keyword evidence="2 4" id="KW-0238">DNA-binding</keyword>
<evidence type="ECO:0000256" key="3">
    <source>
        <dbReference type="ARBA" id="ARBA00023163"/>
    </source>
</evidence>
<evidence type="ECO:0000256" key="2">
    <source>
        <dbReference type="ARBA" id="ARBA00023125"/>
    </source>
</evidence>
<dbReference type="Pfam" id="PF00440">
    <property type="entry name" value="TetR_N"/>
    <property type="match status" value="1"/>
</dbReference>
<keyword evidence="7" id="KW-1185">Reference proteome</keyword>
<protein>
    <submittedName>
        <fullName evidence="6">AcrR family transcriptional regulator</fullName>
    </submittedName>
</protein>
<dbReference type="RefSeq" id="WP_184001002.1">
    <property type="nucleotide sequence ID" value="NZ_BAABIF010000004.1"/>
</dbReference>
<dbReference type="Gene3D" id="1.10.10.60">
    <property type="entry name" value="Homeodomain-like"/>
    <property type="match status" value="1"/>
</dbReference>
<dbReference type="AlphaFoldDB" id="A0A840YU91"/>
<dbReference type="InterPro" id="IPR011075">
    <property type="entry name" value="TetR_C"/>
</dbReference>
<gene>
    <name evidence="6" type="ORF">FHR23_000110</name>
</gene>
<reference evidence="6 7" key="1">
    <citation type="submission" date="2020-08" db="EMBL/GenBank/DDBJ databases">
        <title>Genomic Encyclopedia of Type Strains, Phase IV (KMG-IV): sequencing the most valuable type-strain genomes for metagenomic binning, comparative biology and taxonomic classification.</title>
        <authorList>
            <person name="Goeker M."/>
        </authorList>
    </citation>
    <scope>NUCLEOTIDE SEQUENCE [LARGE SCALE GENOMIC DNA]</scope>
    <source>
        <strain evidence="6 7">DSM 27203</strain>
    </source>
</reference>
<dbReference type="Proteomes" id="UP000554342">
    <property type="component" value="Unassembled WGS sequence"/>
</dbReference>
<dbReference type="PANTHER" id="PTHR47506:SF1">
    <property type="entry name" value="HTH-TYPE TRANSCRIPTIONAL REGULATOR YJDC"/>
    <property type="match status" value="1"/>
</dbReference>
<dbReference type="PRINTS" id="PR00455">
    <property type="entry name" value="HTHTETR"/>
</dbReference>
<dbReference type="PANTHER" id="PTHR47506">
    <property type="entry name" value="TRANSCRIPTIONAL REGULATORY PROTEIN"/>
    <property type="match status" value="1"/>
</dbReference>
<evidence type="ECO:0000313" key="6">
    <source>
        <dbReference type="EMBL" id="MBB5717203.1"/>
    </source>
</evidence>
<dbReference type="GO" id="GO:0003677">
    <property type="term" value="F:DNA binding"/>
    <property type="evidence" value="ECO:0007669"/>
    <property type="project" value="UniProtKB-UniRule"/>
</dbReference>
<feature type="DNA-binding region" description="H-T-H motif" evidence="4">
    <location>
        <begin position="38"/>
        <end position="57"/>
    </location>
</feature>
<evidence type="ECO:0000256" key="1">
    <source>
        <dbReference type="ARBA" id="ARBA00023015"/>
    </source>
</evidence>
<dbReference type="InterPro" id="IPR036271">
    <property type="entry name" value="Tet_transcr_reg_TetR-rel_C_sf"/>
</dbReference>